<dbReference type="GO" id="GO:0003700">
    <property type="term" value="F:DNA-binding transcription factor activity"/>
    <property type="evidence" value="ECO:0007669"/>
    <property type="project" value="InterPro"/>
</dbReference>
<accession>A0A402AZX3</accession>
<dbReference type="InterPro" id="IPR003313">
    <property type="entry name" value="AraC-bd"/>
</dbReference>
<dbReference type="SUPFAM" id="SSF46689">
    <property type="entry name" value="Homeodomain-like"/>
    <property type="match status" value="1"/>
</dbReference>
<keyword evidence="3" id="KW-0804">Transcription</keyword>
<proteinExistence type="predicted"/>
<evidence type="ECO:0000259" key="4">
    <source>
        <dbReference type="PROSITE" id="PS01124"/>
    </source>
</evidence>
<dbReference type="EMBL" id="BIFT01000001">
    <property type="protein sequence ID" value="GCE24656.1"/>
    <property type="molecule type" value="Genomic_DNA"/>
</dbReference>
<keyword evidence="6" id="KW-1185">Reference proteome</keyword>
<dbReference type="InterPro" id="IPR037923">
    <property type="entry name" value="HTH-like"/>
</dbReference>
<evidence type="ECO:0000313" key="5">
    <source>
        <dbReference type="EMBL" id="GCE24656.1"/>
    </source>
</evidence>
<reference evidence="6" key="1">
    <citation type="submission" date="2018-12" db="EMBL/GenBank/DDBJ databases">
        <title>Tengunoibacter tsumagoiensis gen. nov., sp. nov., Dictyobacter kobayashii sp. nov., D. alpinus sp. nov., and D. joshuensis sp. nov. and description of Dictyobacteraceae fam. nov. within the order Ktedonobacterales isolated from Tengu-no-mugimeshi.</title>
        <authorList>
            <person name="Wang C.M."/>
            <person name="Zheng Y."/>
            <person name="Sakai Y."/>
            <person name="Toyoda A."/>
            <person name="Minakuchi Y."/>
            <person name="Abe K."/>
            <person name="Yokota A."/>
            <person name="Yabe S."/>
        </authorList>
    </citation>
    <scope>NUCLEOTIDE SEQUENCE [LARGE SCALE GENOMIC DNA]</scope>
    <source>
        <strain evidence="6">Uno16</strain>
    </source>
</reference>
<keyword evidence="2" id="KW-0238">DNA-binding</keyword>
<dbReference type="AlphaFoldDB" id="A0A402AZX3"/>
<dbReference type="InterPro" id="IPR009057">
    <property type="entry name" value="Homeodomain-like_sf"/>
</dbReference>
<dbReference type="Gene3D" id="2.60.120.280">
    <property type="entry name" value="Regulatory protein AraC"/>
    <property type="match status" value="1"/>
</dbReference>
<sequence>MTPSLISTYTYYLNLSITVLKIMRKKNRQAGQEHVQSCYMSIEVTASPPPEILVTGYFQECTGYKVYRPHGSGSWLITYTLSGRGLYRQPGLTVEALPGDLILLQPDALHDYSVPTGYTWEFFWAHFQPRMNWLSWWQLPASGRGLSKLSVSTPQVRERLRTTFLKLHTDASVHFSTLPTNLRSSAEEPISTLQRELALNGLEELLLLAVREITQQQKPGLDPRIQFLLQLMARDLKSHYDLKTLGALVSLSPSRLSHLFKQETGTSLLNVLISLRLEKATRLLEFSTNTISTIAEDVGFNSSFYFSRQFHQHFGISPSMYRQEIEQRQKSE</sequence>
<dbReference type="PROSITE" id="PS01124">
    <property type="entry name" value="HTH_ARAC_FAMILY_2"/>
    <property type="match status" value="1"/>
</dbReference>
<dbReference type="PANTHER" id="PTHR43280:SF2">
    <property type="entry name" value="HTH-TYPE TRANSCRIPTIONAL REGULATOR EXSA"/>
    <property type="match status" value="1"/>
</dbReference>
<gene>
    <name evidence="5" type="ORF">KDA_01400</name>
</gene>
<organism evidence="5 6">
    <name type="scientific">Dictyobacter alpinus</name>
    <dbReference type="NCBI Taxonomy" id="2014873"/>
    <lineage>
        <taxon>Bacteria</taxon>
        <taxon>Bacillati</taxon>
        <taxon>Chloroflexota</taxon>
        <taxon>Ktedonobacteria</taxon>
        <taxon>Ktedonobacterales</taxon>
        <taxon>Dictyobacteraceae</taxon>
        <taxon>Dictyobacter</taxon>
    </lineage>
</organism>
<comment type="caution">
    <text evidence="5">The sequence shown here is derived from an EMBL/GenBank/DDBJ whole genome shotgun (WGS) entry which is preliminary data.</text>
</comment>
<dbReference type="Pfam" id="PF02311">
    <property type="entry name" value="AraC_binding"/>
    <property type="match status" value="1"/>
</dbReference>
<evidence type="ECO:0000256" key="2">
    <source>
        <dbReference type="ARBA" id="ARBA00023125"/>
    </source>
</evidence>
<dbReference type="SMART" id="SM00342">
    <property type="entry name" value="HTH_ARAC"/>
    <property type="match status" value="1"/>
</dbReference>
<dbReference type="Pfam" id="PF12833">
    <property type="entry name" value="HTH_18"/>
    <property type="match status" value="1"/>
</dbReference>
<evidence type="ECO:0000256" key="1">
    <source>
        <dbReference type="ARBA" id="ARBA00023015"/>
    </source>
</evidence>
<keyword evidence="1" id="KW-0805">Transcription regulation</keyword>
<evidence type="ECO:0000256" key="3">
    <source>
        <dbReference type="ARBA" id="ARBA00023163"/>
    </source>
</evidence>
<dbReference type="InterPro" id="IPR020449">
    <property type="entry name" value="Tscrpt_reg_AraC-type_HTH"/>
</dbReference>
<dbReference type="PANTHER" id="PTHR43280">
    <property type="entry name" value="ARAC-FAMILY TRANSCRIPTIONAL REGULATOR"/>
    <property type="match status" value="1"/>
</dbReference>
<dbReference type="Proteomes" id="UP000287171">
    <property type="component" value="Unassembled WGS sequence"/>
</dbReference>
<feature type="domain" description="HTH araC/xylS-type" evidence="4">
    <location>
        <begin position="226"/>
        <end position="324"/>
    </location>
</feature>
<dbReference type="SUPFAM" id="SSF51215">
    <property type="entry name" value="Regulatory protein AraC"/>
    <property type="match status" value="1"/>
</dbReference>
<name>A0A402AZX3_9CHLR</name>
<dbReference type="Gene3D" id="1.10.10.60">
    <property type="entry name" value="Homeodomain-like"/>
    <property type="match status" value="2"/>
</dbReference>
<evidence type="ECO:0000313" key="6">
    <source>
        <dbReference type="Proteomes" id="UP000287171"/>
    </source>
</evidence>
<dbReference type="InterPro" id="IPR018060">
    <property type="entry name" value="HTH_AraC"/>
</dbReference>
<dbReference type="PRINTS" id="PR00032">
    <property type="entry name" value="HTHARAC"/>
</dbReference>
<dbReference type="GO" id="GO:0043565">
    <property type="term" value="F:sequence-specific DNA binding"/>
    <property type="evidence" value="ECO:0007669"/>
    <property type="project" value="InterPro"/>
</dbReference>
<protein>
    <submittedName>
        <fullName evidence="5">AraC family transcriptional regulator</fullName>
    </submittedName>
</protein>